<evidence type="ECO:0000256" key="4">
    <source>
        <dbReference type="ARBA" id="ARBA00023163"/>
    </source>
</evidence>
<evidence type="ECO:0000256" key="6">
    <source>
        <dbReference type="SAM" id="MobiDB-lite"/>
    </source>
</evidence>
<proteinExistence type="inferred from homology"/>
<evidence type="ECO:0000259" key="7">
    <source>
        <dbReference type="PROSITE" id="PS51755"/>
    </source>
</evidence>
<keyword evidence="9" id="KW-1185">Reference proteome</keyword>
<dbReference type="CDD" id="cd15831">
    <property type="entry name" value="BTAD"/>
    <property type="match status" value="1"/>
</dbReference>
<dbReference type="SUPFAM" id="SSF52540">
    <property type="entry name" value="P-loop containing nucleoside triphosphate hydrolases"/>
    <property type="match status" value="1"/>
</dbReference>
<dbReference type="GO" id="GO:0000160">
    <property type="term" value="P:phosphorelay signal transduction system"/>
    <property type="evidence" value="ECO:0007669"/>
    <property type="project" value="InterPro"/>
</dbReference>
<dbReference type="PROSITE" id="PS51755">
    <property type="entry name" value="OMPR_PHOB"/>
    <property type="match status" value="1"/>
</dbReference>
<dbReference type="Proteomes" id="UP000320209">
    <property type="component" value="Unassembled WGS sequence"/>
</dbReference>
<evidence type="ECO:0000256" key="2">
    <source>
        <dbReference type="ARBA" id="ARBA00023015"/>
    </source>
</evidence>
<evidence type="ECO:0000256" key="3">
    <source>
        <dbReference type="ARBA" id="ARBA00023125"/>
    </source>
</evidence>
<dbReference type="SMART" id="SM01043">
    <property type="entry name" value="BTAD"/>
    <property type="match status" value="1"/>
</dbReference>
<dbReference type="InterPro" id="IPR027417">
    <property type="entry name" value="P-loop_NTPase"/>
</dbReference>
<dbReference type="InterPro" id="IPR011990">
    <property type="entry name" value="TPR-like_helical_dom_sf"/>
</dbReference>
<evidence type="ECO:0000313" key="8">
    <source>
        <dbReference type="EMBL" id="TQL69914.1"/>
    </source>
</evidence>
<evidence type="ECO:0000256" key="1">
    <source>
        <dbReference type="ARBA" id="ARBA00005820"/>
    </source>
</evidence>
<organism evidence="8 9">
    <name type="scientific">Nocardioides albertanoniae</name>
    <dbReference type="NCBI Taxonomy" id="1175486"/>
    <lineage>
        <taxon>Bacteria</taxon>
        <taxon>Bacillati</taxon>
        <taxon>Actinomycetota</taxon>
        <taxon>Actinomycetes</taxon>
        <taxon>Propionibacteriales</taxon>
        <taxon>Nocardioidaceae</taxon>
        <taxon>Nocardioides</taxon>
    </lineage>
</organism>
<dbReference type="Gene3D" id="1.10.10.10">
    <property type="entry name" value="Winged helix-like DNA-binding domain superfamily/Winged helix DNA-binding domain"/>
    <property type="match status" value="1"/>
</dbReference>
<dbReference type="InterPro" id="IPR005158">
    <property type="entry name" value="BTAD"/>
</dbReference>
<dbReference type="AlphaFoldDB" id="A0A543ABD9"/>
<dbReference type="InterPro" id="IPR036388">
    <property type="entry name" value="WH-like_DNA-bd_sf"/>
</dbReference>
<evidence type="ECO:0000313" key="9">
    <source>
        <dbReference type="Proteomes" id="UP000320209"/>
    </source>
</evidence>
<sequence>MLNRCLDNDRFRVAWAIAAPLWLQRGSQARSARDGSDGGGGTVTDVSICLLGPLKVTRAGALVEVPGRRPRTLLALLAMEAGNPVSADLLADRIWGEELPDNPRGSLHTYIGRLRRVLGKEVVRRAAGGYILDLPRSSVDALAFVDLLDATGRHGGAEGAGVYERLEEAIDLWRGAPFDEPAGEPLAEIMRPWLVDRYLAALEDRASLDVAAGRATKAVADVRRVVADHPLRESLWAVLLEALASAGRTAEALEAYEEVRSRLADELGADPGTELRSIFTRLLVGDVATPEIAPSGGEPVVPEQRTSEEDSTAAADTVPHQLPADVPSFSGRDVELRLLDAVTIAHESGWPSVVVVHGVGAAGKTALAVHWAHRTLEHFPDGQLFIDLRGYGPGEPMDPEQALSGLLIGLGVDGEAVPDDVDAASALLRTTLAQRRVLLVLDNARDAQQVRPLLPGGESLALVTSRSQMRGLAAREGAKRIGLDMLTPGESVAFLHQRLGDRATDQATVRTLAEMCGHLPLALAVAAERCGRHPDVSLAALVAELDGESSRLSALETADDPLTDLRAVFSWSYDALDAESRAMFRRIAVHPGSDLSVPCAAALAGVGTGPARRLLDRLTEANLLREHRPGRFVLHDLVRDYALEMGSAEESEAAVRRLVSWYTHSLVAAAEIDGPSHRLMTLDPLVPDVVALGFATSQQARSWGEREWPDLGLAVRLAVRRGLLGAAYQLVNKMFNLSMRHSPAEVVALQEIGLEAAIEAGQEVDAAYIRNQLGISRARAGDLPRAISEFRAAAEVFRETGAAAGLEMSLSNCGQALSMTGSLDEAVAVLEEAYAVADVAGMADRARGSLIGLAEVYVRMERYQDAVRLIEDEIGQDPVDVESSSPRLTLADALIGLERYTDAEHLLRHELARHLEERSRWSEAKVLVRRAVIERETDRVDQARATLHEVVAILDEVGELDRTELTRERVDDLLASVGDGRPAGRGERASATRGLDGGVALRP</sequence>
<dbReference type="SUPFAM" id="SSF48452">
    <property type="entry name" value="TPR-like"/>
    <property type="match status" value="2"/>
</dbReference>
<gene>
    <name evidence="8" type="ORF">FB381_3836</name>
</gene>
<dbReference type="GO" id="GO:0003677">
    <property type="term" value="F:DNA binding"/>
    <property type="evidence" value="ECO:0007669"/>
    <property type="project" value="UniProtKB-UniRule"/>
</dbReference>
<evidence type="ECO:0000256" key="5">
    <source>
        <dbReference type="PROSITE-ProRule" id="PRU01091"/>
    </source>
</evidence>
<accession>A0A543ABD9</accession>
<keyword evidence="3 5" id="KW-0238">DNA-binding</keyword>
<dbReference type="InterPro" id="IPR051677">
    <property type="entry name" value="AfsR-DnrI-RedD_regulator"/>
</dbReference>
<comment type="caution">
    <text evidence="8">The sequence shown here is derived from an EMBL/GenBank/DDBJ whole genome shotgun (WGS) entry which is preliminary data.</text>
</comment>
<name>A0A543ABD9_9ACTN</name>
<dbReference type="InterPro" id="IPR016032">
    <property type="entry name" value="Sig_transdc_resp-reg_C-effctor"/>
</dbReference>
<keyword evidence="2" id="KW-0805">Transcription regulation</keyword>
<protein>
    <submittedName>
        <fullName evidence="8">DNA-binding SARP family transcriptional activator</fullName>
    </submittedName>
</protein>
<dbReference type="InterPro" id="IPR001867">
    <property type="entry name" value="OmpR/PhoB-type_DNA-bd"/>
</dbReference>
<feature type="region of interest" description="Disordered" evidence="6">
    <location>
        <begin position="290"/>
        <end position="326"/>
    </location>
</feature>
<feature type="DNA-binding region" description="OmpR/PhoB-type" evidence="5">
    <location>
        <begin position="38"/>
        <end position="134"/>
    </location>
</feature>
<keyword evidence="4" id="KW-0804">Transcription</keyword>
<dbReference type="PRINTS" id="PR00364">
    <property type="entry name" value="DISEASERSIST"/>
</dbReference>
<comment type="similarity">
    <text evidence="1">Belongs to the AfsR/DnrI/RedD regulatory family.</text>
</comment>
<dbReference type="Pfam" id="PF00486">
    <property type="entry name" value="Trans_reg_C"/>
    <property type="match status" value="1"/>
</dbReference>
<reference evidence="8 9" key="1">
    <citation type="submission" date="2019-06" db="EMBL/GenBank/DDBJ databases">
        <title>Sequencing the genomes of 1000 actinobacteria strains.</title>
        <authorList>
            <person name="Klenk H.-P."/>
        </authorList>
    </citation>
    <scope>NUCLEOTIDE SEQUENCE [LARGE SCALE GENOMIC DNA]</scope>
    <source>
        <strain evidence="8 9">DSM 25218</strain>
    </source>
</reference>
<dbReference type="PANTHER" id="PTHR35807:SF1">
    <property type="entry name" value="TRANSCRIPTIONAL REGULATOR REDD"/>
    <property type="match status" value="1"/>
</dbReference>
<dbReference type="Pfam" id="PF13424">
    <property type="entry name" value="TPR_12"/>
    <property type="match status" value="1"/>
</dbReference>
<dbReference type="Gene3D" id="1.25.40.10">
    <property type="entry name" value="Tetratricopeptide repeat domain"/>
    <property type="match status" value="2"/>
</dbReference>
<dbReference type="SUPFAM" id="SSF46894">
    <property type="entry name" value="C-terminal effector domain of the bipartite response regulators"/>
    <property type="match status" value="1"/>
</dbReference>
<dbReference type="Pfam" id="PF03704">
    <property type="entry name" value="BTAD"/>
    <property type="match status" value="1"/>
</dbReference>
<dbReference type="Gene3D" id="3.40.50.300">
    <property type="entry name" value="P-loop containing nucleotide triphosphate hydrolases"/>
    <property type="match status" value="1"/>
</dbReference>
<feature type="domain" description="OmpR/PhoB-type" evidence="7">
    <location>
        <begin position="38"/>
        <end position="134"/>
    </location>
</feature>
<dbReference type="GO" id="GO:0006355">
    <property type="term" value="P:regulation of DNA-templated transcription"/>
    <property type="evidence" value="ECO:0007669"/>
    <property type="project" value="InterPro"/>
</dbReference>
<dbReference type="OrthoDB" id="4326794at2"/>
<feature type="region of interest" description="Disordered" evidence="6">
    <location>
        <begin position="976"/>
        <end position="1003"/>
    </location>
</feature>
<dbReference type="PANTHER" id="PTHR35807">
    <property type="entry name" value="TRANSCRIPTIONAL REGULATOR REDD-RELATED"/>
    <property type="match status" value="1"/>
</dbReference>
<dbReference type="EMBL" id="VFOV01000001">
    <property type="protein sequence ID" value="TQL69914.1"/>
    <property type="molecule type" value="Genomic_DNA"/>
</dbReference>
<dbReference type="SMART" id="SM00862">
    <property type="entry name" value="Trans_reg_C"/>
    <property type="match status" value="1"/>
</dbReference>